<sequence length="149" mass="16812">MIATLLSFGTHQGSKLPSRKRYEGRSAANCPEGRFYEDKIESESSHFVLKEGYIRTKLSKILIPPDFCGRRIAFCSAPQKNKTAAQLFLRFPFPFQKSLPFSLLDFSRLQQPSKRAFKGRLAQIERVANVIGAAFVGKRHHAPATGQIR</sequence>
<keyword evidence="2" id="KW-1185">Reference proteome</keyword>
<gene>
    <name evidence="1" type="ORF">SAMN05421736_104295</name>
</gene>
<dbReference type="EMBL" id="FNPI01000004">
    <property type="protein sequence ID" value="SDY94984.1"/>
    <property type="molecule type" value="Genomic_DNA"/>
</dbReference>
<name>A0A1H3P1F6_9BACI</name>
<dbReference type="Proteomes" id="UP000198935">
    <property type="component" value="Unassembled WGS sequence"/>
</dbReference>
<reference evidence="2" key="1">
    <citation type="submission" date="2016-10" db="EMBL/GenBank/DDBJ databases">
        <authorList>
            <person name="Varghese N."/>
            <person name="Submissions S."/>
        </authorList>
    </citation>
    <scope>NUCLEOTIDE SEQUENCE [LARGE SCALE GENOMIC DNA]</scope>
    <source>
        <strain evidence="2">SP</strain>
    </source>
</reference>
<evidence type="ECO:0000313" key="1">
    <source>
        <dbReference type="EMBL" id="SDY94984.1"/>
    </source>
</evidence>
<proteinExistence type="predicted"/>
<organism evidence="1 2">
    <name type="scientific">Evansella caseinilytica</name>
    <dbReference type="NCBI Taxonomy" id="1503961"/>
    <lineage>
        <taxon>Bacteria</taxon>
        <taxon>Bacillati</taxon>
        <taxon>Bacillota</taxon>
        <taxon>Bacilli</taxon>
        <taxon>Bacillales</taxon>
        <taxon>Bacillaceae</taxon>
        <taxon>Evansella</taxon>
    </lineage>
</organism>
<evidence type="ECO:0000313" key="2">
    <source>
        <dbReference type="Proteomes" id="UP000198935"/>
    </source>
</evidence>
<dbReference type="AlphaFoldDB" id="A0A1H3P1F6"/>
<protein>
    <submittedName>
        <fullName evidence="1">Uncharacterized protein</fullName>
    </submittedName>
</protein>
<accession>A0A1H3P1F6</accession>